<feature type="region of interest" description="Disordered" evidence="1">
    <location>
        <begin position="84"/>
        <end position="103"/>
    </location>
</feature>
<keyword evidence="3" id="KW-1185">Reference proteome</keyword>
<dbReference type="EMBL" id="JBBYHV010000001">
    <property type="protein sequence ID" value="MEL1249742.1"/>
    <property type="molecule type" value="Genomic_DNA"/>
</dbReference>
<feature type="compositionally biased region" description="Polar residues" evidence="1">
    <location>
        <begin position="90"/>
        <end position="103"/>
    </location>
</feature>
<gene>
    <name evidence="2" type="ORF">AAEO60_03565</name>
</gene>
<proteinExistence type="predicted"/>
<dbReference type="Proteomes" id="UP001497045">
    <property type="component" value="Unassembled WGS sequence"/>
</dbReference>
<organism evidence="2 3">
    <name type="scientific">Aurantiacibacter gilvus</name>
    <dbReference type="NCBI Taxonomy" id="3139141"/>
    <lineage>
        <taxon>Bacteria</taxon>
        <taxon>Pseudomonadati</taxon>
        <taxon>Pseudomonadota</taxon>
        <taxon>Alphaproteobacteria</taxon>
        <taxon>Sphingomonadales</taxon>
        <taxon>Erythrobacteraceae</taxon>
        <taxon>Aurantiacibacter</taxon>
    </lineage>
</organism>
<reference evidence="2 3" key="1">
    <citation type="submission" date="2024-04" db="EMBL/GenBank/DDBJ databases">
        <title>Aurantiacibacter sp. DGU6 16S ribosomal RNA gene Genome sequencing and assembly.</title>
        <authorList>
            <person name="Park S."/>
        </authorList>
    </citation>
    <scope>NUCLEOTIDE SEQUENCE [LARGE SCALE GENOMIC DNA]</scope>
    <source>
        <strain evidence="2 3">DGU6</strain>
    </source>
</reference>
<name>A0ABU9IDB1_9SPHN</name>
<dbReference type="RefSeq" id="WP_341672270.1">
    <property type="nucleotide sequence ID" value="NZ_JBBYHV010000001.1"/>
</dbReference>
<evidence type="ECO:0000313" key="3">
    <source>
        <dbReference type="Proteomes" id="UP001497045"/>
    </source>
</evidence>
<protein>
    <submittedName>
        <fullName evidence="2">Uncharacterized protein</fullName>
    </submittedName>
</protein>
<sequence>MTDRYDGKPFLRLLDSYVMDAIGHLDEANANWLTEAEPHFRHTFGEQGSWREIVEARMQFPDGMPAAIRELWDKGRVKARAANGVEPTPGQFTRQFVDSNFPH</sequence>
<evidence type="ECO:0000256" key="1">
    <source>
        <dbReference type="SAM" id="MobiDB-lite"/>
    </source>
</evidence>
<accession>A0ABU9IDB1</accession>
<comment type="caution">
    <text evidence="2">The sequence shown here is derived from an EMBL/GenBank/DDBJ whole genome shotgun (WGS) entry which is preliminary data.</text>
</comment>
<evidence type="ECO:0000313" key="2">
    <source>
        <dbReference type="EMBL" id="MEL1249742.1"/>
    </source>
</evidence>